<dbReference type="Proteomes" id="UP001381174">
    <property type="component" value="Unassembled WGS sequence"/>
</dbReference>
<proteinExistence type="predicted"/>
<keyword evidence="4" id="KW-1185">Reference proteome</keyword>
<gene>
    <name evidence="3" type="ORF">WAT24_09815</name>
</gene>
<feature type="chain" id="PRO_5047299628" evidence="1">
    <location>
        <begin position="20"/>
        <end position="172"/>
    </location>
</feature>
<comment type="caution">
    <text evidence="3">The sequence shown here is derived from an EMBL/GenBank/DDBJ whole genome shotgun (WGS) entry which is preliminary data.</text>
</comment>
<dbReference type="InterPro" id="IPR032710">
    <property type="entry name" value="NTF2-like_dom_sf"/>
</dbReference>
<reference evidence="3 4" key="1">
    <citation type="journal article" date="2014" name="Int. J. Syst. Evol. Microbiol.">
        <title>Fulvimonas yonginensis sp. nov., isolated from greenhouse soil, and emended description of the genus Fulvimonas.</title>
        <authorList>
            <person name="Ahn J.H."/>
            <person name="Kim S.J."/>
            <person name="Weon H.Y."/>
            <person name="Hong S.B."/>
            <person name="Seok S.J."/>
            <person name="Kwon S.W."/>
        </authorList>
    </citation>
    <scope>NUCLEOTIDE SEQUENCE [LARGE SCALE GENOMIC DNA]</scope>
    <source>
        <strain evidence="3 4">KACC 16952</strain>
    </source>
</reference>
<evidence type="ECO:0000313" key="4">
    <source>
        <dbReference type="Proteomes" id="UP001381174"/>
    </source>
</evidence>
<evidence type="ECO:0000259" key="2">
    <source>
        <dbReference type="Pfam" id="PF12680"/>
    </source>
</evidence>
<accession>A0ABU8JBX9</accession>
<evidence type="ECO:0000256" key="1">
    <source>
        <dbReference type="SAM" id="SignalP"/>
    </source>
</evidence>
<name>A0ABU8JBX9_9GAMM</name>
<organism evidence="3 4">
    <name type="scientific">Fulvimonas yonginensis</name>
    <dbReference type="NCBI Taxonomy" id="1495200"/>
    <lineage>
        <taxon>Bacteria</taxon>
        <taxon>Pseudomonadati</taxon>
        <taxon>Pseudomonadota</taxon>
        <taxon>Gammaproteobacteria</taxon>
        <taxon>Lysobacterales</taxon>
        <taxon>Rhodanobacteraceae</taxon>
        <taxon>Fulvimonas</taxon>
    </lineage>
</organism>
<evidence type="ECO:0000313" key="3">
    <source>
        <dbReference type="EMBL" id="MEI7037049.1"/>
    </source>
</evidence>
<dbReference type="EMBL" id="JBBBNY010000006">
    <property type="protein sequence ID" value="MEI7037049.1"/>
    <property type="molecule type" value="Genomic_DNA"/>
</dbReference>
<dbReference type="Gene3D" id="3.10.450.50">
    <property type="match status" value="1"/>
</dbReference>
<sequence length="172" mass="18294">MKGPTFVVLLGLATLPASAQAVDRRCAVWQRELSFAHAVQVHDADAFGAHVEADAVFAANSPQPQRGRQAVLAHWRGLIAGKEVRLAWYPTQVVTGGADLALSSGPYLVEALQADARPRYTLGHFATVWHRGRDGVWRALFDSGDEGQPTNEAGAAAFRHGRQAACPASSGG</sequence>
<dbReference type="InterPro" id="IPR037401">
    <property type="entry name" value="SnoaL-like"/>
</dbReference>
<protein>
    <submittedName>
        <fullName evidence="3">DUF4440 domain-containing protein</fullName>
    </submittedName>
</protein>
<dbReference type="Pfam" id="PF12680">
    <property type="entry name" value="SnoaL_2"/>
    <property type="match status" value="1"/>
</dbReference>
<keyword evidence="1" id="KW-0732">Signal</keyword>
<feature type="signal peptide" evidence="1">
    <location>
        <begin position="1"/>
        <end position="19"/>
    </location>
</feature>
<dbReference type="RefSeq" id="WP_336807676.1">
    <property type="nucleotide sequence ID" value="NZ_JBBBNY010000006.1"/>
</dbReference>
<dbReference type="SUPFAM" id="SSF54427">
    <property type="entry name" value="NTF2-like"/>
    <property type="match status" value="1"/>
</dbReference>
<feature type="domain" description="SnoaL-like" evidence="2">
    <location>
        <begin position="35"/>
        <end position="137"/>
    </location>
</feature>